<dbReference type="InterPro" id="IPR036291">
    <property type="entry name" value="NAD(P)-bd_dom_sf"/>
</dbReference>
<dbReference type="PANTHER" id="PTHR10996:SF283">
    <property type="entry name" value="GLYOXYLATE_HYDROXYPYRUVATE REDUCTASE B"/>
    <property type="match status" value="1"/>
</dbReference>
<accession>A0A2N1PNK1</accession>
<dbReference type="Pfam" id="PF00389">
    <property type="entry name" value="2-Hacid_dh"/>
    <property type="match status" value="1"/>
</dbReference>
<protein>
    <submittedName>
        <fullName evidence="7">D-glycerate dehydrogenase</fullName>
    </submittedName>
</protein>
<dbReference type="Gene3D" id="3.40.50.720">
    <property type="entry name" value="NAD(P)-binding Rossmann-like Domain"/>
    <property type="match status" value="2"/>
</dbReference>
<comment type="caution">
    <text evidence="7">The sequence shown here is derived from an EMBL/GenBank/DDBJ whole genome shotgun (WGS) entry which is preliminary data.</text>
</comment>
<dbReference type="GO" id="GO:0005829">
    <property type="term" value="C:cytosol"/>
    <property type="evidence" value="ECO:0007669"/>
    <property type="project" value="TreeGrafter"/>
</dbReference>
<dbReference type="EMBL" id="PGXC01000011">
    <property type="protein sequence ID" value="PKK89852.1"/>
    <property type="molecule type" value="Genomic_DNA"/>
</dbReference>
<feature type="domain" description="D-isomer specific 2-hydroxyacid dehydrogenase NAD-binding" evidence="6">
    <location>
        <begin position="109"/>
        <end position="284"/>
    </location>
</feature>
<evidence type="ECO:0000256" key="1">
    <source>
        <dbReference type="ARBA" id="ARBA00005854"/>
    </source>
</evidence>
<proteinExistence type="inferred from homology"/>
<keyword evidence="3" id="KW-0520">NAD</keyword>
<evidence type="ECO:0000256" key="3">
    <source>
        <dbReference type="ARBA" id="ARBA00023027"/>
    </source>
</evidence>
<dbReference type="CDD" id="cd05301">
    <property type="entry name" value="GDH"/>
    <property type="match status" value="1"/>
</dbReference>
<evidence type="ECO:0000256" key="4">
    <source>
        <dbReference type="RuleBase" id="RU003719"/>
    </source>
</evidence>
<evidence type="ECO:0000256" key="2">
    <source>
        <dbReference type="ARBA" id="ARBA00023002"/>
    </source>
</evidence>
<evidence type="ECO:0000259" key="5">
    <source>
        <dbReference type="Pfam" id="PF00389"/>
    </source>
</evidence>
<organism evidence="7 8">
    <name type="scientific">Candidatus Wallbacteria bacterium HGW-Wallbacteria-1</name>
    <dbReference type="NCBI Taxonomy" id="2013854"/>
    <lineage>
        <taxon>Bacteria</taxon>
        <taxon>Candidatus Walliibacteriota</taxon>
    </lineage>
</organism>
<dbReference type="FunFam" id="3.40.50.720:FF:000203">
    <property type="entry name" value="D-3-phosphoglycerate dehydrogenase (SerA)"/>
    <property type="match status" value="1"/>
</dbReference>
<evidence type="ECO:0000313" key="7">
    <source>
        <dbReference type="EMBL" id="PKK89852.1"/>
    </source>
</evidence>
<dbReference type="GO" id="GO:0051287">
    <property type="term" value="F:NAD binding"/>
    <property type="evidence" value="ECO:0007669"/>
    <property type="project" value="InterPro"/>
</dbReference>
<keyword evidence="2 4" id="KW-0560">Oxidoreductase</keyword>
<dbReference type="AlphaFoldDB" id="A0A2N1PNK1"/>
<dbReference type="InterPro" id="IPR050223">
    <property type="entry name" value="D-isomer_2-hydroxyacid_DH"/>
</dbReference>
<dbReference type="SUPFAM" id="SSF52283">
    <property type="entry name" value="Formate/glycerate dehydrogenase catalytic domain-like"/>
    <property type="match status" value="1"/>
</dbReference>
<sequence>MCDVFITRAIPEAGIRKLRSSGLNVEVSELDRDLTLSEMAAISKSVKGLVTMLSNPVGPQIMDSLPELKVIANYAVGYNNIDLAAASERGITVTNLPGVLARTTAEFTMALILSIARRIPEGNTISRAGEFHGWAPQLLLGYDLWNKRLGIIGKGEIGSHVADMAEKGFGMDVVFHNRTKAAHSSSGKWVELNELIQSSDIITIHTPLTPETRHLFTIDTFRKMKRTALLINTSRGPVVREADLVRALKEGIIAGAALDVFEKEPEIHPGLLDLKNVILAPHAGSATLETREKMALMAADSIITVLNGHEPFNKVNP</sequence>
<dbReference type="Proteomes" id="UP000233256">
    <property type="component" value="Unassembled WGS sequence"/>
</dbReference>
<feature type="domain" description="D-isomer specific 2-hydroxyacid dehydrogenase catalytic" evidence="5">
    <location>
        <begin position="4"/>
        <end position="316"/>
    </location>
</feature>
<dbReference type="SUPFAM" id="SSF51735">
    <property type="entry name" value="NAD(P)-binding Rossmann-fold domains"/>
    <property type="match status" value="1"/>
</dbReference>
<comment type="similarity">
    <text evidence="1 4">Belongs to the D-isomer specific 2-hydroxyacid dehydrogenase family.</text>
</comment>
<gene>
    <name evidence="7" type="ORF">CVV64_12475</name>
</gene>
<dbReference type="InterPro" id="IPR006139">
    <property type="entry name" value="D-isomer_2_OHA_DH_cat_dom"/>
</dbReference>
<name>A0A2N1PNK1_9BACT</name>
<dbReference type="Pfam" id="PF02826">
    <property type="entry name" value="2-Hacid_dh_C"/>
    <property type="match status" value="1"/>
</dbReference>
<reference evidence="7 8" key="1">
    <citation type="journal article" date="2017" name="ISME J.">
        <title>Potential for microbial H2 and metal transformations associated with novel bacteria and archaea in deep terrestrial subsurface sediments.</title>
        <authorList>
            <person name="Hernsdorf A.W."/>
            <person name="Amano Y."/>
            <person name="Miyakawa K."/>
            <person name="Ise K."/>
            <person name="Suzuki Y."/>
            <person name="Anantharaman K."/>
            <person name="Probst A."/>
            <person name="Burstein D."/>
            <person name="Thomas B.C."/>
            <person name="Banfield J.F."/>
        </authorList>
    </citation>
    <scope>NUCLEOTIDE SEQUENCE [LARGE SCALE GENOMIC DNA]</scope>
    <source>
        <strain evidence="7">HGW-Wallbacteria-1</strain>
    </source>
</reference>
<evidence type="ECO:0000259" key="6">
    <source>
        <dbReference type="Pfam" id="PF02826"/>
    </source>
</evidence>
<dbReference type="InterPro" id="IPR006140">
    <property type="entry name" value="D-isomer_DH_NAD-bd"/>
</dbReference>
<dbReference type="GO" id="GO:0016618">
    <property type="term" value="F:hydroxypyruvate reductase [NAD(P)H] activity"/>
    <property type="evidence" value="ECO:0007669"/>
    <property type="project" value="TreeGrafter"/>
</dbReference>
<evidence type="ECO:0000313" key="8">
    <source>
        <dbReference type="Proteomes" id="UP000233256"/>
    </source>
</evidence>
<dbReference type="GO" id="GO:0030267">
    <property type="term" value="F:glyoxylate reductase (NADPH) activity"/>
    <property type="evidence" value="ECO:0007669"/>
    <property type="project" value="TreeGrafter"/>
</dbReference>
<dbReference type="PANTHER" id="PTHR10996">
    <property type="entry name" value="2-HYDROXYACID DEHYDROGENASE-RELATED"/>
    <property type="match status" value="1"/>
</dbReference>